<evidence type="ECO:0000313" key="3">
    <source>
        <dbReference type="EMBL" id="MCO6052185.1"/>
    </source>
</evidence>
<feature type="domain" description="Peptidase M20 dimerisation" evidence="2">
    <location>
        <begin position="182"/>
        <end position="279"/>
    </location>
</feature>
<dbReference type="PIRSF" id="PIRSF005962">
    <property type="entry name" value="Pept_M20D_amidohydro"/>
    <property type="match status" value="1"/>
</dbReference>
<evidence type="ECO:0000259" key="2">
    <source>
        <dbReference type="Pfam" id="PF07687"/>
    </source>
</evidence>
<dbReference type="Gene3D" id="3.40.630.10">
    <property type="entry name" value="Zn peptidases"/>
    <property type="match status" value="1"/>
</dbReference>
<dbReference type="InterPro" id="IPR002933">
    <property type="entry name" value="Peptidase_M20"/>
</dbReference>
<evidence type="ECO:0000256" key="1">
    <source>
        <dbReference type="ARBA" id="ARBA00022801"/>
    </source>
</evidence>
<dbReference type="NCBIfam" id="TIGR01891">
    <property type="entry name" value="amidohydrolases"/>
    <property type="match status" value="1"/>
</dbReference>
<dbReference type="Pfam" id="PF01546">
    <property type="entry name" value="Peptidase_M20"/>
    <property type="match status" value="1"/>
</dbReference>
<protein>
    <submittedName>
        <fullName evidence="3">Amidohydrolase</fullName>
    </submittedName>
</protein>
<gene>
    <name evidence="3" type="ORF">NGM99_20565</name>
</gene>
<keyword evidence="1" id="KW-0378">Hydrolase</keyword>
<dbReference type="Proteomes" id="UP001205906">
    <property type="component" value="Unassembled WGS sequence"/>
</dbReference>
<evidence type="ECO:0000313" key="4">
    <source>
        <dbReference type="Proteomes" id="UP001205906"/>
    </source>
</evidence>
<dbReference type="InterPro" id="IPR011650">
    <property type="entry name" value="Peptidase_M20_dimer"/>
</dbReference>
<sequence length="399" mass="43123">MALTNHDLIELTAWRRKLHQHPEISNEEQLTAREVVAFLQDTKPDQILTGMGGHGVAIVYDSGKLGPTVLFRSELDALPIHELSGVPHASQVPGKAHMCGHDGHTTILAALGRQFGRARPARGRVVLMFQPAEETGDGAAGVIDDPRFAEIAPDYAFSLHNLPGVPLGEVRLRAGTVNCASRGMRIKLSGKTAHSSMPETGVSPMQAISELMPALPRLGRASFDVDEFRMVTVTHAAMGEAVYGVAPGYAEVWACLRTRLDSNMSELREAAEALVTDIATRHGLSLEIEYHEIFVASVNAPEAVEHLRQALDELSIAHSEDDLPMRASEDFGLFGHEASSAMFFLGAGEQHPALHNPDYDFPDDLISIGARVFMRVAANLLGEGSAPATQLEQELRGQA</sequence>
<dbReference type="Gene3D" id="3.30.70.360">
    <property type="match status" value="1"/>
</dbReference>
<dbReference type="PANTHER" id="PTHR11014">
    <property type="entry name" value="PEPTIDASE M20 FAMILY MEMBER"/>
    <property type="match status" value="1"/>
</dbReference>
<accession>A0ABT1CBH8</accession>
<dbReference type="InterPro" id="IPR036264">
    <property type="entry name" value="Bact_exopeptidase_dim_dom"/>
</dbReference>
<dbReference type="RefSeq" id="WP_252822525.1">
    <property type="nucleotide sequence ID" value="NZ_JAMXQS010000011.1"/>
</dbReference>
<organism evidence="3 4">
    <name type="scientific">Mesorhizobium liriopis</name>
    <dbReference type="NCBI Taxonomy" id="2953882"/>
    <lineage>
        <taxon>Bacteria</taxon>
        <taxon>Pseudomonadati</taxon>
        <taxon>Pseudomonadota</taxon>
        <taxon>Alphaproteobacteria</taxon>
        <taxon>Hyphomicrobiales</taxon>
        <taxon>Phyllobacteriaceae</taxon>
        <taxon>Mesorhizobium</taxon>
    </lineage>
</organism>
<dbReference type="SUPFAM" id="SSF55031">
    <property type="entry name" value="Bacterial exopeptidase dimerisation domain"/>
    <property type="match status" value="1"/>
</dbReference>
<proteinExistence type="predicted"/>
<dbReference type="InterPro" id="IPR017439">
    <property type="entry name" value="Amidohydrolase"/>
</dbReference>
<dbReference type="EMBL" id="JAMXQS010000011">
    <property type="protein sequence ID" value="MCO6052185.1"/>
    <property type="molecule type" value="Genomic_DNA"/>
</dbReference>
<comment type="caution">
    <text evidence="3">The sequence shown here is derived from an EMBL/GenBank/DDBJ whole genome shotgun (WGS) entry which is preliminary data.</text>
</comment>
<dbReference type="PANTHER" id="PTHR11014:SF169">
    <property type="entry name" value="CLAN MH, FAMILY M20, PEPTIDASE T-LIKE METALLOPEPTIDASE"/>
    <property type="match status" value="1"/>
</dbReference>
<dbReference type="Pfam" id="PF07687">
    <property type="entry name" value="M20_dimer"/>
    <property type="match status" value="1"/>
</dbReference>
<reference evidence="3 4" key="1">
    <citation type="submission" date="2022-06" db="EMBL/GenBank/DDBJ databases">
        <title>Mesorhizobium sp. strain RP14 Genome sequencing and assembly.</title>
        <authorList>
            <person name="Kim I."/>
        </authorList>
    </citation>
    <scope>NUCLEOTIDE SEQUENCE [LARGE SCALE GENOMIC DNA]</scope>
    <source>
        <strain evidence="4">RP14(2022)</strain>
    </source>
</reference>
<dbReference type="SUPFAM" id="SSF53187">
    <property type="entry name" value="Zn-dependent exopeptidases"/>
    <property type="match status" value="1"/>
</dbReference>
<name>A0ABT1CBH8_9HYPH</name>
<keyword evidence="4" id="KW-1185">Reference proteome</keyword>